<dbReference type="GO" id="GO:0006355">
    <property type="term" value="P:regulation of DNA-templated transcription"/>
    <property type="evidence" value="ECO:0007669"/>
    <property type="project" value="InterPro"/>
</dbReference>
<protein>
    <recommendedName>
        <fullName evidence="2">Paired domain-containing protein</fullName>
    </recommendedName>
</protein>
<evidence type="ECO:0000259" key="2">
    <source>
        <dbReference type="Pfam" id="PF00292"/>
    </source>
</evidence>
<evidence type="ECO:0000256" key="1">
    <source>
        <dbReference type="ARBA" id="ARBA00022724"/>
    </source>
</evidence>
<dbReference type="AlphaFoldDB" id="A0A8J3D7V7"/>
<dbReference type="RefSeq" id="WP_229580516.1">
    <property type="nucleotide sequence ID" value="NZ_BMXF01000001.1"/>
</dbReference>
<dbReference type="InterPro" id="IPR009057">
    <property type="entry name" value="Homeodomain-like_sf"/>
</dbReference>
<dbReference type="GO" id="GO:0003677">
    <property type="term" value="F:DNA binding"/>
    <property type="evidence" value="ECO:0007669"/>
    <property type="project" value="InterPro"/>
</dbReference>
<comment type="caution">
    <text evidence="3">The sequence shown here is derived from an EMBL/GenBank/DDBJ whole genome shotgun (WGS) entry which is preliminary data.</text>
</comment>
<sequence length="91" mass="10359">MIAKYKLTDYEAFRKCCAEMKEADWRKKDISTALGLTEGWVSQTLKKYRESGAQGPLAWKATGALPRMTTDQLEKLVEEPKRGAQYHGYKG</sequence>
<dbReference type="Proteomes" id="UP000598271">
    <property type="component" value="Unassembled WGS sequence"/>
</dbReference>
<reference evidence="3 4" key="1">
    <citation type="journal article" date="2014" name="Int. J. Syst. Evol. Microbiol.">
        <title>Complete genome sequence of Corynebacterium casei LMG S-19264T (=DSM 44701T), isolated from a smear-ripened cheese.</title>
        <authorList>
            <consortium name="US DOE Joint Genome Institute (JGI-PGF)"/>
            <person name="Walter F."/>
            <person name="Albersmeier A."/>
            <person name="Kalinowski J."/>
            <person name="Ruckert C."/>
        </authorList>
    </citation>
    <scope>NUCLEOTIDE SEQUENCE [LARGE SCALE GENOMIC DNA]</scope>
    <source>
        <strain evidence="3 4">KCTC 12866</strain>
    </source>
</reference>
<dbReference type="EMBL" id="BMXF01000001">
    <property type="protein sequence ID" value="GHB62948.1"/>
    <property type="molecule type" value="Genomic_DNA"/>
</dbReference>
<dbReference type="Pfam" id="PF00292">
    <property type="entry name" value="PAX"/>
    <property type="match status" value="1"/>
</dbReference>
<feature type="domain" description="Paired" evidence="2">
    <location>
        <begin position="12"/>
        <end position="83"/>
    </location>
</feature>
<dbReference type="InterPro" id="IPR036388">
    <property type="entry name" value="WH-like_DNA-bd_sf"/>
</dbReference>
<proteinExistence type="predicted"/>
<organism evidence="3 4">
    <name type="scientific">Persicitalea jodogahamensis</name>
    <dbReference type="NCBI Taxonomy" id="402147"/>
    <lineage>
        <taxon>Bacteria</taxon>
        <taxon>Pseudomonadati</taxon>
        <taxon>Bacteroidota</taxon>
        <taxon>Cytophagia</taxon>
        <taxon>Cytophagales</taxon>
        <taxon>Spirosomataceae</taxon>
        <taxon>Persicitalea</taxon>
    </lineage>
</organism>
<evidence type="ECO:0000313" key="4">
    <source>
        <dbReference type="Proteomes" id="UP000598271"/>
    </source>
</evidence>
<keyword evidence="4" id="KW-1185">Reference proteome</keyword>
<gene>
    <name evidence="3" type="ORF">GCM10007390_15980</name>
</gene>
<dbReference type="Gene3D" id="1.10.10.10">
    <property type="entry name" value="Winged helix-like DNA-binding domain superfamily/Winged helix DNA-binding domain"/>
    <property type="match status" value="1"/>
</dbReference>
<name>A0A8J3D7V7_9BACT</name>
<evidence type="ECO:0000313" key="3">
    <source>
        <dbReference type="EMBL" id="GHB62948.1"/>
    </source>
</evidence>
<keyword evidence="1" id="KW-0563">Paired box</keyword>
<dbReference type="InterPro" id="IPR001523">
    <property type="entry name" value="Paired_dom"/>
</dbReference>
<accession>A0A8J3D7V7</accession>
<dbReference type="SUPFAM" id="SSF46689">
    <property type="entry name" value="Homeodomain-like"/>
    <property type="match status" value="1"/>
</dbReference>